<organism evidence="1 2">
    <name type="scientific">Galerina marginata (strain CBS 339.88)</name>
    <dbReference type="NCBI Taxonomy" id="685588"/>
    <lineage>
        <taxon>Eukaryota</taxon>
        <taxon>Fungi</taxon>
        <taxon>Dikarya</taxon>
        <taxon>Basidiomycota</taxon>
        <taxon>Agaricomycotina</taxon>
        <taxon>Agaricomycetes</taxon>
        <taxon>Agaricomycetidae</taxon>
        <taxon>Agaricales</taxon>
        <taxon>Agaricineae</taxon>
        <taxon>Strophariaceae</taxon>
        <taxon>Galerina</taxon>
    </lineage>
</organism>
<evidence type="ECO:0000313" key="1">
    <source>
        <dbReference type="EMBL" id="KDR72059.1"/>
    </source>
</evidence>
<protein>
    <submittedName>
        <fullName evidence="1">Uncharacterized protein</fullName>
    </submittedName>
</protein>
<sequence length="304" mass="33272">MLLILTCNHHHPSSPSPQHLKKWFHSTHEHDEHNARCHVASSPSNLRAGVGDPPGAPSNESHRLVLPDLLSTAPCSPIDPSTTHPSRILSAHPFFVANTVLPGDPRPHHRYLPRFEASRSSAARCLRTRAPLLVLLGCEDTESEQQHALMLLLVLVLQPAASFYANSASAVAVQDDDELVGRGGAVYPLDAPVMRADGRATATSTSIELCWYSPSSCIMRRKRWDEPHCLSRFPNLRSTSPSRCHPPIVNSRRPSPLTAFDPLPPRTKSPREGGYAIATTVVAGFGRRRLLPLTHQLRNVAGSS</sequence>
<dbReference type="AlphaFoldDB" id="A0A067SWK5"/>
<proteinExistence type="predicted"/>
<dbReference type="EMBL" id="KL142390">
    <property type="protein sequence ID" value="KDR72059.1"/>
    <property type="molecule type" value="Genomic_DNA"/>
</dbReference>
<dbReference type="HOGENOM" id="CLU_760859_0_0_1"/>
<accession>A0A067SWK5</accession>
<dbReference type="Proteomes" id="UP000027222">
    <property type="component" value="Unassembled WGS sequence"/>
</dbReference>
<keyword evidence="2" id="KW-1185">Reference proteome</keyword>
<name>A0A067SWK5_GALM3</name>
<reference evidence="2" key="1">
    <citation type="journal article" date="2014" name="Proc. Natl. Acad. Sci. U.S.A.">
        <title>Extensive sampling of basidiomycete genomes demonstrates inadequacy of the white-rot/brown-rot paradigm for wood decay fungi.</title>
        <authorList>
            <person name="Riley R."/>
            <person name="Salamov A.A."/>
            <person name="Brown D.W."/>
            <person name="Nagy L.G."/>
            <person name="Floudas D."/>
            <person name="Held B.W."/>
            <person name="Levasseur A."/>
            <person name="Lombard V."/>
            <person name="Morin E."/>
            <person name="Otillar R."/>
            <person name="Lindquist E.A."/>
            <person name="Sun H."/>
            <person name="LaButti K.M."/>
            <person name="Schmutz J."/>
            <person name="Jabbour D."/>
            <person name="Luo H."/>
            <person name="Baker S.E."/>
            <person name="Pisabarro A.G."/>
            <person name="Walton J.D."/>
            <person name="Blanchette R.A."/>
            <person name="Henrissat B."/>
            <person name="Martin F."/>
            <person name="Cullen D."/>
            <person name="Hibbett D.S."/>
            <person name="Grigoriev I.V."/>
        </authorList>
    </citation>
    <scope>NUCLEOTIDE SEQUENCE [LARGE SCALE GENOMIC DNA]</scope>
    <source>
        <strain evidence="2">CBS 339.88</strain>
    </source>
</reference>
<gene>
    <name evidence="1" type="ORF">GALMADRAFT_143398</name>
</gene>
<evidence type="ECO:0000313" key="2">
    <source>
        <dbReference type="Proteomes" id="UP000027222"/>
    </source>
</evidence>